<proteinExistence type="predicted"/>
<comment type="caution">
    <text evidence="2">The sequence shown here is derived from an EMBL/GenBank/DDBJ whole genome shotgun (WGS) entry which is preliminary data.</text>
</comment>
<accession>A0A816AB82</accession>
<protein>
    <recommendedName>
        <fullName evidence="1">Endonuclease/exonuclease/phosphatase domain-containing protein</fullName>
    </recommendedName>
</protein>
<dbReference type="Proteomes" id="UP000663824">
    <property type="component" value="Unassembled WGS sequence"/>
</dbReference>
<organism evidence="2 7">
    <name type="scientific">Rotaria magnacalcarata</name>
    <dbReference type="NCBI Taxonomy" id="392030"/>
    <lineage>
        <taxon>Eukaryota</taxon>
        <taxon>Metazoa</taxon>
        <taxon>Spiralia</taxon>
        <taxon>Gnathifera</taxon>
        <taxon>Rotifera</taxon>
        <taxon>Eurotatoria</taxon>
        <taxon>Bdelloidea</taxon>
        <taxon>Philodinida</taxon>
        <taxon>Philodinidae</taxon>
        <taxon>Rotaria</taxon>
    </lineage>
</organism>
<dbReference type="EMBL" id="CAJOBI010000073">
    <property type="protein sequence ID" value="CAF3790830.1"/>
    <property type="molecule type" value="Genomic_DNA"/>
</dbReference>
<dbReference type="SUPFAM" id="SSF56219">
    <property type="entry name" value="DNase I-like"/>
    <property type="match status" value="1"/>
</dbReference>
<dbReference type="EMBL" id="CAJNOW010019558">
    <property type="protein sequence ID" value="CAF1673254.1"/>
    <property type="molecule type" value="Genomic_DNA"/>
</dbReference>
<dbReference type="PANTHER" id="PTHR12121:SF101">
    <property type="entry name" value="ENDONUCLEASE_EXONUCLEASE_PHOSPHATASE DOMAIN-CONTAINING PROTEIN"/>
    <property type="match status" value="1"/>
</dbReference>
<dbReference type="Gene3D" id="3.60.10.10">
    <property type="entry name" value="Endonuclease/exonuclease/phosphatase"/>
    <property type="match status" value="1"/>
</dbReference>
<sequence>MSVHVVSYNLLVPILAEQPEYFYKCHPKYIDRNYRLRLIKSELQQEITQHNNTIICLQELCRTTVPLLKKFFHQHNYYLIHECYGEEFNDYMGVGIAIPNWMKPTSVKVIAVGDEIRARLSQRRADSCAIWSIFRQRSRDKSLHAASDPWDNAMKKKNILIFIRVMIHGIPLCIGTYHMPCLYRNPDVMMIHASMVKDLVLDLAKGQNMILAGDYNMKPTDSYYRAITERGYAYGHLPKSRMYEVHYQSDRNRALRSAYAEKNGTEPRFTTFSSTPNNPDFCATLDYIFFNGRLAVDTVLPLPNHLTSKSYPDATHPSDHLMIAATFQFV</sequence>
<dbReference type="Proteomes" id="UP000663834">
    <property type="component" value="Unassembled WGS sequence"/>
</dbReference>
<dbReference type="Pfam" id="PF03372">
    <property type="entry name" value="Exo_endo_phos"/>
    <property type="match status" value="1"/>
</dbReference>
<name>A0A816AB82_9BILA</name>
<evidence type="ECO:0000259" key="1">
    <source>
        <dbReference type="Pfam" id="PF03372"/>
    </source>
</evidence>
<dbReference type="EMBL" id="CAJNOV010016577">
    <property type="protein sequence ID" value="CAF1592802.1"/>
    <property type="molecule type" value="Genomic_DNA"/>
</dbReference>
<dbReference type="Proteomes" id="UP000676336">
    <property type="component" value="Unassembled WGS sequence"/>
</dbReference>
<dbReference type="Proteomes" id="UP000663855">
    <property type="component" value="Unassembled WGS sequence"/>
</dbReference>
<dbReference type="InterPro" id="IPR036691">
    <property type="entry name" value="Endo/exonu/phosph_ase_sf"/>
</dbReference>
<evidence type="ECO:0000313" key="3">
    <source>
        <dbReference type="EMBL" id="CAF1673254.1"/>
    </source>
</evidence>
<evidence type="ECO:0000313" key="2">
    <source>
        <dbReference type="EMBL" id="CAF1592802.1"/>
    </source>
</evidence>
<dbReference type="OrthoDB" id="276515at2759"/>
<dbReference type="EMBL" id="CAJOBJ010000040">
    <property type="protein sequence ID" value="CAF3787507.1"/>
    <property type="molecule type" value="Genomic_DNA"/>
</dbReference>
<reference evidence="2" key="1">
    <citation type="submission" date="2021-02" db="EMBL/GenBank/DDBJ databases">
        <authorList>
            <person name="Nowell W R."/>
        </authorList>
    </citation>
    <scope>NUCLEOTIDE SEQUENCE</scope>
</reference>
<feature type="domain" description="Endonuclease/exonuclease/phosphatase" evidence="1">
    <location>
        <begin position="42"/>
        <end position="320"/>
    </location>
</feature>
<evidence type="ECO:0000313" key="4">
    <source>
        <dbReference type="EMBL" id="CAF2162036.1"/>
    </source>
</evidence>
<dbReference type="GO" id="GO:0000175">
    <property type="term" value="F:3'-5'-RNA exonuclease activity"/>
    <property type="evidence" value="ECO:0007669"/>
    <property type="project" value="TreeGrafter"/>
</dbReference>
<dbReference type="EMBL" id="CAJNRE010018150">
    <property type="protein sequence ID" value="CAF2162036.1"/>
    <property type="molecule type" value="Genomic_DNA"/>
</dbReference>
<evidence type="ECO:0000313" key="5">
    <source>
        <dbReference type="EMBL" id="CAF3787507.1"/>
    </source>
</evidence>
<dbReference type="InterPro" id="IPR050410">
    <property type="entry name" value="CCR4/nocturin_mRNA_transcr"/>
</dbReference>
<dbReference type="InterPro" id="IPR005135">
    <property type="entry name" value="Endo/exonuclease/phosphatase"/>
</dbReference>
<evidence type="ECO:0000313" key="7">
    <source>
        <dbReference type="Proteomes" id="UP000663855"/>
    </source>
</evidence>
<dbReference type="PANTHER" id="PTHR12121">
    <property type="entry name" value="CARBON CATABOLITE REPRESSOR PROTEIN 4"/>
    <property type="match status" value="1"/>
</dbReference>
<dbReference type="Proteomes" id="UP000681720">
    <property type="component" value="Unassembled WGS sequence"/>
</dbReference>
<dbReference type="AlphaFoldDB" id="A0A816AB82"/>
<gene>
    <name evidence="2" type="ORF">CJN711_LOCUS34234</name>
    <name evidence="5" type="ORF">GIL414_LOCUS363</name>
    <name evidence="3" type="ORF">KQP761_LOCUS34732</name>
    <name evidence="4" type="ORF">MBJ925_LOCUS33177</name>
    <name evidence="6" type="ORF">SMN809_LOCUS621</name>
</gene>
<evidence type="ECO:0000313" key="6">
    <source>
        <dbReference type="EMBL" id="CAF3790830.1"/>
    </source>
</evidence>